<comment type="subcellular location">
    <subcellularLocation>
        <location evidence="1">Cell membrane</location>
        <topology evidence="1">Multi-pass membrane protein</topology>
    </subcellularLocation>
</comment>
<dbReference type="GO" id="GO:0035237">
    <property type="term" value="F:corazonin receptor activity"/>
    <property type="evidence" value="ECO:0007669"/>
    <property type="project" value="TreeGrafter"/>
</dbReference>
<accession>A0A1V9X5G8</accession>
<proteinExistence type="inferred from homology"/>
<dbReference type="GO" id="GO:0005886">
    <property type="term" value="C:plasma membrane"/>
    <property type="evidence" value="ECO:0007669"/>
    <property type="project" value="UniProtKB-SubCell"/>
</dbReference>
<evidence type="ECO:0000313" key="12">
    <source>
        <dbReference type="EMBL" id="OQR68737.1"/>
    </source>
</evidence>
<dbReference type="EMBL" id="MNPL01023403">
    <property type="protein sequence ID" value="OQR68737.1"/>
    <property type="molecule type" value="Genomic_DNA"/>
</dbReference>
<keyword evidence="9" id="KW-0807">Transducer</keyword>
<feature type="transmembrane region" description="Helical" evidence="10">
    <location>
        <begin position="187"/>
        <end position="206"/>
    </location>
</feature>
<dbReference type="Proteomes" id="UP000192247">
    <property type="component" value="Unassembled WGS sequence"/>
</dbReference>
<organism evidence="12 13">
    <name type="scientific">Tropilaelaps mercedesae</name>
    <dbReference type="NCBI Taxonomy" id="418985"/>
    <lineage>
        <taxon>Eukaryota</taxon>
        <taxon>Metazoa</taxon>
        <taxon>Ecdysozoa</taxon>
        <taxon>Arthropoda</taxon>
        <taxon>Chelicerata</taxon>
        <taxon>Arachnida</taxon>
        <taxon>Acari</taxon>
        <taxon>Parasitiformes</taxon>
        <taxon>Mesostigmata</taxon>
        <taxon>Gamasina</taxon>
        <taxon>Dermanyssoidea</taxon>
        <taxon>Laelapidae</taxon>
        <taxon>Tropilaelaps</taxon>
    </lineage>
</organism>
<evidence type="ECO:0000256" key="3">
    <source>
        <dbReference type="ARBA" id="ARBA00022475"/>
    </source>
</evidence>
<evidence type="ECO:0000256" key="2">
    <source>
        <dbReference type="ARBA" id="ARBA00010663"/>
    </source>
</evidence>
<reference evidence="12 13" key="1">
    <citation type="journal article" date="2017" name="Gigascience">
        <title>Draft genome of the honey bee ectoparasitic mite, Tropilaelaps mercedesae, is shaped by the parasitic life history.</title>
        <authorList>
            <person name="Dong X."/>
            <person name="Armstrong S.D."/>
            <person name="Xia D."/>
            <person name="Makepeace B.L."/>
            <person name="Darby A.C."/>
            <person name="Kadowaki T."/>
        </authorList>
    </citation>
    <scope>NUCLEOTIDE SEQUENCE [LARGE SCALE GENOMIC DNA]</scope>
    <source>
        <strain evidence="12">Wuxi-XJTLU</strain>
    </source>
</reference>
<keyword evidence="4 10" id="KW-0812">Transmembrane</keyword>
<dbReference type="PANTHER" id="PTHR24230:SF163">
    <property type="entry name" value="CORAZONIN RECEPTOR, ISOFORM B"/>
    <property type="match status" value="1"/>
</dbReference>
<gene>
    <name evidence="12" type="ORF">BIW11_01964</name>
</gene>
<dbReference type="PRINTS" id="PR00237">
    <property type="entry name" value="GPCRRHODOPSN"/>
</dbReference>
<keyword evidence="7 10" id="KW-0472">Membrane</keyword>
<sequence length="234" mass="25924">MNQSHMHPTGVEALQNLQLEDCASDIGATLCRSLLNGTLSGVSDAIILEKTDHLQAAPQVTQWVLVRVAILSFIGGASLLANAMALSSIFRMRQRRMLSYSSRLYTLLAHMAVADLLVTSFCIVAEAAWTYTVQWLADELMCKFIKYMQVFALYLSTFILLVLALDQLLTVRYPLRRDVNIVIIRKAVVAAWLCAAILSVPQVGIFTPSPDSPELVTAPDLLQDLRLPYARRAT</sequence>
<dbReference type="SUPFAM" id="SSF81321">
    <property type="entry name" value="Family A G protein-coupled receptor-like"/>
    <property type="match status" value="1"/>
</dbReference>
<feature type="transmembrane region" description="Helical" evidence="10">
    <location>
        <begin position="107"/>
        <end position="131"/>
    </location>
</feature>
<evidence type="ECO:0000256" key="7">
    <source>
        <dbReference type="ARBA" id="ARBA00023136"/>
    </source>
</evidence>
<evidence type="ECO:0000256" key="4">
    <source>
        <dbReference type="ARBA" id="ARBA00022692"/>
    </source>
</evidence>
<dbReference type="InParanoid" id="A0A1V9X5G8"/>
<evidence type="ECO:0000313" key="13">
    <source>
        <dbReference type="Proteomes" id="UP000192247"/>
    </source>
</evidence>
<evidence type="ECO:0000256" key="9">
    <source>
        <dbReference type="ARBA" id="ARBA00023224"/>
    </source>
</evidence>
<evidence type="ECO:0000259" key="11">
    <source>
        <dbReference type="PROSITE" id="PS50262"/>
    </source>
</evidence>
<dbReference type="PANTHER" id="PTHR24230">
    <property type="entry name" value="G-PROTEIN COUPLED RECEPTOR"/>
    <property type="match status" value="1"/>
</dbReference>
<dbReference type="PROSITE" id="PS50262">
    <property type="entry name" value="G_PROTEIN_RECEP_F1_2"/>
    <property type="match status" value="1"/>
</dbReference>
<evidence type="ECO:0000256" key="6">
    <source>
        <dbReference type="ARBA" id="ARBA00023040"/>
    </source>
</evidence>
<feature type="transmembrane region" description="Helical" evidence="10">
    <location>
        <begin position="151"/>
        <end position="175"/>
    </location>
</feature>
<comment type="caution">
    <text evidence="12">The sequence shown here is derived from an EMBL/GenBank/DDBJ whole genome shotgun (WGS) entry which is preliminary data.</text>
</comment>
<keyword evidence="13" id="KW-1185">Reference proteome</keyword>
<dbReference type="InterPro" id="IPR000276">
    <property type="entry name" value="GPCR_Rhodpsn"/>
</dbReference>
<dbReference type="AlphaFoldDB" id="A0A1V9X5G8"/>
<keyword evidence="3" id="KW-1003">Cell membrane</keyword>
<feature type="transmembrane region" description="Helical" evidence="10">
    <location>
        <begin position="64"/>
        <end position="86"/>
    </location>
</feature>
<name>A0A1V9X5G8_9ACAR</name>
<keyword evidence="8 12" id="KW-0675">Receptor</keyword>
<feature type="domain" description="G-protein coupled receptors family 1 profile" evidence="11">
    <location>
        <begin position="81"/>
        <end position="234"/>
    </location>
</feature>
<keyword evidence="6" id="KW-0297">G-protein coupled receptor</keyword>
<dbReference type="OrthoDB" id="6435638at2759"/>
<comment type="similarity">
    <text evidence="2">Belongs to the G-protein coupled receptor 1 family.</text>
</comment>
<dbReference type="Gene3D" id="1.20.1070.10">
    <property type="entry name" value="Rhodopsin 7-helix transmembrane proteins"/>
    <property type="match status" value="1"/>
</dbReference>
<protein>
    <submittedName>
        <fullName evidence="12">Gonadotropin-releasing hormone receptor-like</fullName>
    </submittedName>
</protein>
<dbReference type="Pfam" id="PF00001">
    <property type="entry name" value="7tm_1"/>
    <property type="match status" value="1"/>
</dbReference>
<evidence type="ECO:0000256" key="5">
    <source>
        <dbReference type="ARBA" id="ARBA00022989"/>
    </source>
</evidence>
<evidence type="ECO:0000256" key="10">
    <source>
        <dbReference type="SAM" id="Phobius"/>
    </source>
</evidence>
<evidence type="ECO:0000256" key="1">
    <source>
        <dbReference type="ARBA" id="ARBA00004651"/>
    </source>
</evidence>
<dbReference type="InterPro" id="IPR017452">
    <property type="entry name" value="GPCR_Rhodpsn_7TM"/>
</dbReference>
<keyword evidence="5 10" id="KW-1133">Transmembrane helix</keyword>
<evidence type="ECO:0000256" key="8">
    <source>
        <dbReference type="ARBA" id="ARBA00023170"/>
    </source>
</evidence>
<dbReference type="STRING" id="418985.A0A1V9X5G8"/>